<sequence>MVSSRCAACKIQGRKCPSDCIFSPYFPLNDPQRYTSVHRIYGGSNVGKMLQCFSKFHPLSEHRQQTVLYDEAECRIQDPIYGCYGNISERVQQINSTESELAKIQSHISILKLQNPQLVNESNFDVLLHRAELDRFSLAAMQAKLLGLII</sequence>
<reference evidence="3" key="1">
    <citation type="journal article" date="2019" name="Toxins">
        <title>Detection of Abrin-Like and Prepropulchellin-Like Toxin Genes and Transcripts Using Whole Genome Sequencing and Full-Length Transcript Sequencing of Abrus precatorius.</title>
        <authorList>
            <person name="Hovde B.T."/>
            <person name="Daligault H.E."/>
            <person name="Hanschen E.R."/>
            <person name="Kunde Y.A."/>
            <person name="Johnson M.B."/>
            <person name="Starkenburg S.R."/>
            <person name="Johnson S.L."/>
        </authorList>
    </citation>
    <scope>NUCLEOTIDE SEQUENCE [LARGE SCALE GENOMIC DNA]</scope>
</reference>
<organism evidence="3 4">
    <name type="scientific">Abrus precatorius</name>
    <name type="common">Indian licorice</name>
    <name type="synonym">Glycine abrus</name>
    <dbReference type="NCBI Taxonomy" id="3816"/>
    <lineage>
        <taxon>Eukaryota</taxon>
        <taxon>Viridiplantae</taxon>
        <taxon>Streptophyta</taxon>
        <taxon>Embryophyta</taxon>
        <taxon>Tracheophyta</taxon>
        <taxon>Spermatophyta</taxon>
        <taxon>Magnoliopsida</taxon>
        <taxon>eudicotyledons</taxon>
        <taxon>Gunneridae</taxon>
        <taxon>Pentapetalae</taxon>
        <taxon>rosids</taxon>
        <taxon>fabids</taxon>
        <taxon>Fabales</taxon>
        <taxon>Fabaceae</taxon>
        <taxon>Papilionoideae</taxon>
        <taxon>50 kb inversion clade</taxon>
        <taxon>NPAAA clade</taxon>
        <taxon>indigoferoid/millettioid clade</taxon>
        <taxon>Abreae</taxon>
        <taxon>Abrus</taxon>
    </lineage>
</organism>
<dbReference type="PANTHER" id="PTHR31301">
    <property type="entry name" value="LOB DOMAIN-CONTAINING PROTEIN 4-RELATED"/>
    <property type="match status" value="1"/>
</dbReference>
<dbReference type="PANTHER" id="PTHR31301:SF120">
    <property type="entry name" value="LOB DOMAIN-CONTAINING PROTEIN 23-RELATED"/>
    <property type="match status" value="1"/>
</dbReference>
<dbReference type="InterPro" id="IPR004883">
    <property type="entry name" value="LOB"/>
</dbReference>
<dbReference type="RefSeq" id="XP_027364721.1">
    <property type="nucleotide sequence ID" value="XM_027508920.1"/>
</dbReference>
<dbReference type="KEGG" id="aprc:113871821"/>
<evidence type="ECO:0000313" key="4">
    <source>
        <dbReference type="RefSeq" id="XP_027364721.1"/>
    </source>
</evidence>
<dbReference type="PROSITE" id="PS50891">
    <property type="entry name" value="LOB"/>
    <property type="match status" value="1"/>
</dbReference>
<evidence type="ECO:0000259" key="2">
    <source>
        <dbReference type="PROSITE" id="PS50891"/>
    </source>
</evidence>
<comment type="similarity">
    <text evidence="1">Belongs to the LOB domain-containing protein family.</text>
</comment>
<dbReference type="Pfam" id="PF03195">
    <property type="entry name" value="LOB"/>
    <property type="match status" value="1"/>
</dbReference>
<evidence type="ECO:0000256" key="1">
    <source>
        <dbReference type="ARBA" id="ARBA00005474"/>
    </source>
</evidence>
<feature type="domain" description="LOB" evidence="2">
    <location>
        <begin position="4"/>
        <end position="108"/>
    </location>
</feature>
<accession>A0A8B8M7R6</accession>
<gene>
    <name evidence="4" type="primary">LOC113871821</name>
</gene>
<evidence type="ECO:0000313" key="3">
    <source>
        <dbReference type="Proteomes" id="UP000694853"/>
    </source>
</evidence>
<reference evidence="4" key="2">
    <citation type="submission" date="2025-08" db="UniProtKB">
        <authorList>
            <consortium name="RefSeq"/>
        </authorList>
    </citation>
    <scope>IDENTIFICATION</scope>
    <source>
        <tissue evidence="4">Young leaves</tissue>
    </source>
</reference>
<dbReference type="OrthoDB" id="684652at2759"/>
<dbReference type="AlphaFoldDB" id="A0A8B8M7R6"/>
<keyword evidence="3" id="KW-1185">Reference proteome</keyword>
<protein>
    <submittedName>
        <fullName evidence="4">LOB domain-containing protein 24-like</fullName>
    </submittedName>
</protein>
<dbReference type="GeneID" id="113871821"/>
<name>A0A8B8M7R6_ABRPR</name>
<dbReference type="Proteomes" id="UP000694853">
    <property type="component" value="Unplaced"/>
</dbReference>
<proteinExistence type="inferred from homology"/>